<sequence length="380" mass="41877">MPFQDVNAGFYNALVDSVGLSRQHFALLQPASPVLTTNDLWNQYFNLIPPEAIFSDPALSTGAQYFDNYKALWSSLQSDAESQFESKIPQNVRDEFFDFLLNRPAPPALSQLPALFRNWAFLRHPRYANIGATALSNMLLDPIASGALRLVPYVGDPAADPPVPDRQPDWDEGIDQLKAELAAAPSRAFNYKQSTVNTNISNTWARGRSNVFFGLHRGTTTSSRISTVFSESEMEMRGSFGHITVFSPVPGSWFSSAGTQIAFSQRDVTPPWVRGALKNWTNTFDPQNGSLARFLTSLIVVDTINLTFHSLAKFTVDDITEIRTNSGGGLWPFYTSASDSGTRTQFHFADSGELTVTITSQPGVPVVLGANVFRAEEYLG</sequence>
<gene>
    <name evidence="1" type="ORF">J2S41_003256</name>
</gene>
<accession>A0AAE4C9X3</accession>
<dbReference type="EMBL" id="JAVDYB010000001">
    <property type="protein sequence ID" value="MDR7276478.1"/>
    <property type="molecule type" value="Genomic_DNA"/>
</dbReference>
<dbReference type="RefSeq" id="WP_310368621.1">
    <property type="nucleotide sequence ID" value="NZ_JAVDYB010000001.1"/>
</dbReference>
<protein>
    <submittedName>
        <fullName evidence="1">Uncharacterized protein</fullName>
    </submittedName>
</protein>
<keyword evidence="2" id="KW-1185">Reference proteome</keyword>
<evidence type="ECO:0000313" key="2">
    <source>
        <dbReference type="Proteomes" id="UP001183643"/>
    </source>
</evidence>
<comment type="caution">
    <text evidence="1">The sequence shown here is derived from an EMBL/GenBank/DDBJ whole genome shotgun (WGS) entry which is preliminary data.</text>
</comment>
<dbReference type="Proteomes" id="UP001183643">
    <property type="component" value="Unassembled WGS sequence"/>
</dbReference>
<organism evidence="1 2">
    <name type="scientific">Catenuloplanes atrovinosus</name>
    <dbReference type="NCBI Taxonomy" id="137266"/>
    <lineage>
        <taxon>Bacteria</taxon>
        <taxon>Bacillati</taxon>
        <taxon>Actinomycetota</taxon>
        <taxon>Actinomycetes</taxon>
        <taxon>Micromonosporales</taxon>
        <taxon>Micromonosporaceae</taxon>
        <taxon>Catenuloplanes</taxon>
    </lineage>
</organism>
<evidence type="ECO:0000313" key="1">
    <source>
        <dbReference type="EMBL" id="MDR7276478.1"/>
    </source>
</evidence>
<name>A0AAE4C9X3_9ACTN</name>
<proteinExistence type="predicted"/>
<dbReference type="AlphaFoldDB" id="A0AAE4C9X3"/>
<reference evidence="1" key="1">
    <citation type="submission" date="2023-07" db="EMBL/GenBank/DDBJ databases">
        <title>Sequencing the genomes of 1000 actinobacteria strains.</title>
        <authorList>
            <person name="Klenk H.-P."/>
        </authorList>
    </citation>
    <scope>NUCLEOTIDE SEQUENCE</scope>
    <source>
        <strain evidence="1">DSM 44707</strain>
    </source>
</reference>